<reference evidence="1 2" key="1">
    <citation type="journal article" date="2016" name="Fungal Biol.">
        <title>The genome of Xylona heveae provides a window into fungal endophytism.</title>
        <authorList>
            <person name="Gazis R."/>
            <person name="Kuo A."/>
            <person name="Riley R."/>
            <person name="LaButti K."/>
            <person name="Lipzen A."/>
            <person name="Lin J."/>
            <person name="Amirebrahimi M."/>
            <person name="Hesse C.N."/>
            <person name="Spatafora J.W."/>
            <person name="Henrissat B."/>
            <person name="Hainaut M."/>
            <person name="Grigoriev I.V."/>
            <person name="Hibbett D.S."/>
        </authorList>
    </citation>
    <scope>NUCLEOTIDE SEQUENCE [LARGE SCALE GENOMIC DNA]</scope>
    <source>
        <strain evidence="1 2">TC161</strain>
    </source>
</reference>
<dbReference type="GeneID" id="28897551"/>
<evidence type="ECO:0000313" key="2">
    <source>
        <dbReference type="Proteomes" id="UP000076632"/>
    </source>
</evidence>
<keyword evidence="2" id="KW-1185">Reference proteome</keyword>
<sequence>MDFPAYSFSDASPLACCLGLVFRAYALQPLPSDNLLSILHGSKATEAVLCHIIYRARAIQPSLGNLSIHILQ</sequence>
<name>A0A165HJV4_XYLHT</name>
<dbReference type="Proteomes" id="UP000076632">
    <property type="component" value="Unassembled WGS sequence"/>
</dbReference>
<protein>
    <submittedName>
        <fullName evidence="1">Uncharacterized protein</fullName>
    </submittedName>
</protein>
<accession>A0A165HJV4</accession>
<gene>
    <name evidence="1" type="ORF">L228DRAFT_246435</name>
</gene>
<organism evidence="1 2">
    <name type="scientific">Xylona heveae (strain CBS 132557 / TC161)</name>
    <dbReference type="NCBI Taxonomy" id="1328760"/>
    <lineage>
        <taxon>Eukaryota</taxon>
        <taxon>Fungi</taxon>
        <taxon>Dikarya</taxon>
        <taxon>Ascomycota</taxon>
        <taxon>Pezizomycotina</taxon>
        <taxon>Xylonomycetes</taxon>
        <taxon>Xylonales</taxon>
        <taxon>Xylonaceae</taxon>
        <taxon>Xylona</taxon>
    </lineage>
</organism>
<proteinExistence type="predicted"/>
<dbReference type="InParanoid" id="A0A165HJV4"/>
<dbReference type="EMBL" id="KV407457">
    <property type="protein sequence ID" value="KZF23623.1"/>
    <property type="molecule type" value="Genomic_DNA"/>
</dbReference>
<dbReference type="RefSeq" id="XP_018189178.1">
    <property type="nucleotide sequence ID" value="XM_018332414.1"/>
</dbReference>
<evidence type="ECO:0000313" key="1">
    <source>
        <dbReference type="EMBL" id="KZF23623.1"/>
    </source>
</evidence>
<dbReference type="AlphaFoldDB" id="A0A165HJV4"/>